<dbReference type="PANTHER" id="PTHR32347:SF23">
    <property type="entry name" value="BLL5650 PROTEIN"/>
    <property type="match status" value="1"/>
</dbReference>
<reference evidence="5" key="1">
    <citation type="submission" date="2020-12" db="EMBL/GenBank/DDBJ databases">
        <title>Ramlibacter sp. nov., isolated from a freshwater alga, Cryptomonas.</title>
        <authorList>
            <person name="Kim H.M."/>
            <person name="Jeon C.O."/>
        </authorList>
    </citation>
    <scope>NUCLEOTIDE SEQUENCE</scope>
    <source>
        <strain evidence="5">CrO1</strain>
    </source>
</reference>
<name>A0A934Q5T9_9BURK</name>
<dbReference type="InterPro" id="IPR003018">
    <property type="entry name" value="GAF"/>
</dbReference>
<dbReference type="Gene3D" id="2.40.30.170">
    <property type="match status" value="1"/>
</dbReference>
<evidence type="ECO:0000259" key="3">
    <source>
        <dbReference type="Pfam" id="PF01590"/>
    </source>
</evidence>
<dbReference type="PANTHER" id="PTHR32347">
    <property type="entry name" value="EFFLUX SYSTEM COMPONENT YKNX-RELATED"/>
    <property type="match status" value="1"/>
</dbReference>
<dbReference type="GO" id="GO:0030313">
    <property type="term" value="C:cell envelope"/>
    <property type="evidence" value="ECO:0007669"/>
    <property type="project" value="UniProtKB-SubCell"/>
</dbReference>
<dbReference type="Gene3D" id="3.30.450.40">
    <property type="match status" value="1"/>
</dbReference>
<dbReference type="Pfam" id="PF01590">
    <property type="entry name" value="GAF"/>
    <property type="match status" value="1"/>
</dbReference>
<proteinExistence type="predicted"/>
<evidence type="ECO:0000256" key="2">
    <source>
        <dbReference type="ARBA" id="ARBA00023054"/>
    </source>
</evidence>
<dbReference type="Gene3D" id="2.40.50.100">
    <property type="match status" value="1"/>
</dbReference>
<keyword evidence="2" id="KW-0175">Coiled coil</keyword>
<dbReference type="SUPFAM" id="SSF55781">
    <property type="entry name" value="GAF domain-like"/>
    <property type="match status" value="1"/>
</dbReference>
<evidence type="ECO:0000259" key="4">
    <source>
        <dbReference type="Pfam" id="PF25973"/>
    </source>
</evidence>
<dbReference type="Proteomes" id="UP000617041">
    <property type="component" value="Unassembled WGS sequence"/>
</dbReference>
<dbReference type="Pfam" id="PF25973">
    <property type="entry name" value="BSH_CzcB"/>
    <property type="match status" value="1"/>
</dbReference>
<evidence type="ECO:0000313" key="6">
    <source>
        <dbReference type="Proteomes" id="UP000617041"/>
    </source>
</evidence>
<gene>
    <name evidence="5" type="ORF">I8E28_20495</name>
</gene>
<dbReference type="AlphaFoldDB" id="A0A934Q5T9"/>
<evidence type="ECO:0000313" key="5">
    <source>
        <dbReference type="EMBL" id="MBK0394997.1"/>
    </source>
</evidence>
<dbReference type="EMBL" id="JAEDAO010000001">
    <property type="protein sequence ID" value="MBK0394997.1"/>
    <property type="molecule type" value="Genomic_DNA"/>
</dbReference>
<protein>
    <submittedName>
        <fullName evidence="5">HlyD family efflux transporter periplasmic adaptor subunit</fullName>
    </submittedName>
</protein>
<accession>A0A934Q5T9</accession>
<evidence type="ECO:0000256" key="1">
    <source>
        <dbReference type="ARBA" id="ARBA00004196"/>
    </source>
</evidence>
<dbReference type="SUPFAM" id="SSF111369">
    <property type="entry name" value="HlyD-like secretion proteins"/>
    <property type="match status" value="1"/>
</dbReference>
<dbReference type="InterPro" id="IPR058647">
    <property type="entry name" value="BSH_CzcB-like"/>
</dbReference>
<keyword evidence="6" id="KW-1185">Reference proteome</keyword>
<organism evidence="5 6">
    <name type="scientific">Ramlibacter algicola</name>
    <dbReference type="NCBI Taxonomy" id="2795217"/>
    <lineage>
        <taxon>Bacteria</taxon>
        <taxon>Pseudomonadati</taxon>
        <taxon>Pseudomonadota</taxon>
        <taxon>Betaproteobacteria</taxon>
        <taxon>Burkholderiales</taxon>
        <taxon>Comamonadaceae</taxon>
        <taxon>Ramlibacter</taxon>
    </lineage>
</organism>
<feature type="domain" description="CzcB-like barrel-sandwich hybrid" evidence="4">
    <location>
        <begin position="386"/>
        <end position="507"/>
    </location>
</feature>
<comment type="subcellular location">
    <subcellularLocation>
        <location evidence="1">Cell envelope</location>
    </subcellularLocation>
</comment>
<sequence>MTAASIYSLTEGSHAKVEAAAWARFAAPGDASEFCASWLSILCSQVDRVTGAVVLLEAAEAGSFVPAATWPDASHSVVHLGLVAEATLKERRGIVHPAEGALATHVGYPIEVDGRLHGAVVLDIKPRPDPDVQRVLRQVHWGSAWLLDQFRRQAQHQERERSTRLAAANEVLATALQEDEAKACALAVANDLATRLGCERVALGFTRNESCHVAAISHTSSFDERSDFVRQLAEAMDEVLDLEQAMVHPPLQQDAIGGLAHAALSSARGDTGVLSVALADDRVPVGVLTLERTRDRPFGAADLALCEAIGLLLGPVLALKLRQDRPWWQRWLDAGRTGATALFGPRHPGLKLVAATLAAVVVLLAVVDAPYRVTAKVVIEGTVQRSIVAPFQGYVADSAVRAGDKVRQGQVLARLDDRDLRLERTRWASEAEQMQRRYRAAAAAQDRAAMTVAAAQEEQANAQLALVEERLARARLVAPFDGQVVAGDLSQMLGSPVEQGKVLFEIAPLDSYRVILNVDERDVGDVAPGQHGEIVLAGMPFDRLPFTVNQLTPISSAQDGRNLFRVEARLDAKASVRLRPGMEGVGKVEAGERRLAWIWTHSFVEWLQLALWRWMY</sequence>
<dbReference type="RefSeq" id="WP_200790138.1">
    <property type="nucleotide sequence ID" value="NZ_JAEDAO010000001.1"/>
</dbReference>
<dbReference type="InterPro" id="IPR029016">
    <property type="entry name" value="GAF-like_dom_sf"/>
</dbReference>
<feature type="domain" description="GAF" evidence="3">
    <location>
        <begin position="187"/>
        <end position="313"/>
    </location>
</feature>
<dbReference type="InterPro" id="IPR050465">
    <property type="entry name" value="UPF0194_transport"/>
</dbReference>
<comment type="caution">
    <text evidence="5">The sequence shown here is derived from an EMBL/GenBank/DDBJ whole genome shotgun (WGS) entry which is preliminary data.</text>
</comment>